<evidence type="ECO:0000313" key="1">
    <source>
        <dbReference type="Proteomes" id="UP000036681"/>
    </source>
</evidence>
<accession>A0A0M3HTA0</accession>
<organism evidence="1 2">
    <name type="scientific">Ascaris lumbricoides</name>
    <name type="common">Giant roundworm</name>
    <dbReference type="NCBI Taxonomy" id="6252"/>
    <lineage>
        <taxon>Eukaryota</taxon>
        <taxon>Metazoa</taxon>
        <taxon>Ecdysozoa</taxon>
        <taxon>Nematoda</taxon>
        <taxon>Chromadorea</taxon>
        <taxon>Rhabditida</taxon>
        <taxon>Spirurina</taxon>
        <taxon>Ascaridomorpha</taxon>
        <taxon>Ascaridoidea</taxon>
        <taxon>Ascarididae</taxon>
        <taxon>Ascaris</taxon>
    </lineage>
</organism>
<proteinExistence type="predicted"/>
<dbReference type="AlphaFoldDB" id="A0A0M3HTA0"/>
<evidence type="ECO:0000313" key="2">
    <source>
        <dbReference type="WBParaSite" id="ALUE_0000583701-mRNA-1"/>
    </source>
</evidence>
<reference evidence="2" key="1">
    <citation type="submission" date="2017-02" db="UniProtKB">
        <authorList>
            <consortium name="WormBaseParasite"/>
        </authorList>
    </citation>
    <scope>IDENTIFICATION</scope>
</reference>
<dbReference type="Proteomes" id="UP000036681">
    <property type="component" value="Unplaced"/>
</dbReference>
<keyword evidence="1" id="KW-1185">Reference proteome</keyword>
<sequence>MKSDVSGVSALYVETYETRWPQRYKASLYLLRGRRLKICRHLSSGVSKANMTPSIRALPGVIPSFALTVSDRQSFTRAA</sequence>
<name>A0A0M3HTA0_ASCLU</name>
<dbReference type="WBParaSite" id="ALUE_0000583701-mRNA-1">
    <property type="protein sequence ID" value="ALUE_0000583701-mRNA-1"/>
    <property type="gene ID" value="ALUE_0000583701"/>
</dbReference>
<protein>
    <submittedName>
        <fullName evidence="2">Transposase</fullName>
    </submittedName>
</protein>